<evidence type="ECO:0000313" key="1">
    <source>
        <dbReference type="EMBL" id="GFR99895.1"/>
    </source>
</evidence>
<protein>
    <submittedName>
        <fullName evidence="1">Uncharacterized protein</fullName>
    </submittedName>
</protein>
<dbReference type="EMBL" id="BMAT01012823">
    <property type="protein sequence ID" value="GFR99895.1"/>
    <property type="molecule type" value="Genomic_DNA"/>
</dbReference>
<sequence>MCRYLYCNSEDSLVDAACSQPNSWGMFIWKRGILIAYQLEHVLVDSLLKLCLSKWEARVLGTGALDVFRVWRAVDSEWVSMLGQSDHRPKNSRGS</sequence>
<comment type="caution">
    <text evidence="1">The sequence shown here is derived from an EMBL/GenBank/DDBJ whole genome shotgun (WGS) entry which is preliminary data.</text>
</comment>
<dbReference type="AlphaFoldDB" id="A0AAV4HQZ0"/>
<organism evidence="1 2">
    <name type="scientific">Elysia marginata</name>
    <dbReference type="NCBI Taxonomy" id="1093978"/>
    <lineage>
        <taxon>Eukaryota</taxon>
        <taxon>Metazoa</taxon>
        <taxon>Spiralia</taxon>
        <taxon>Lophotrochozoa</taxon>
        <taxon>Mollusca</taxon>
        <taxon>Gastropoda</taxon>
        <taxon>Heterobranchia</taxon>
        <taxon>Euthyneura</taxon>
        <taxon>Panpulmonata</taxon>
        <taxon>Sacoglossa</taxon>
        <taxon>Placobranchoidea</taxon>
        <taxon>Plakobranchidae</taxon>
        <taxon>Elysia</taxon>
    </lineage>
</organism>
<dbReference type="Proteomes" id="UP000762676">
    <property type="component" value="Unassembled WGS sequence"/>
</dbReference>
<accession>A0AAV4HQZ0</accession>
<keyword evidence="2" id="KW-1185">Reference proteome</keyword>
<name>A0AAV4HQZ0_9GAST</name>
<evidence type="ECO:0000313" key="2">
    <source>
        <dbReference type="Proteomes" id="UP000762676"/>
    </source>
</evidence>
<proteinExistence type="predicted"/>
<gene>
    <name evidence="1" type="ORF">ElyMa_006384900</name>
</gene>
<reference evidence="1 2" key="1">
    <citation type="journal article" date="2021" name="Elife">
        <title>Chloroplast acquisition without the gene transfer in kleptoplastic sea slugs, Plakobranchus ocellatus.</title>
        <authorList>
            <person name="Maeda T."/>
            <person name="Takahashi S."/>
            <person name="Yoshida T."/>
            <person name="Shimamura S."/>
            <person name="Takaki Y."/>
            <person name="Nagai Y."/>
            <person name="Toyoda A."/>
            <person name="Suzuki Y."/>
            <person name="Arimoto A."/>
            <person name="Ishii H."/>
            <person name="Satoh N."/>
            <person name="Nishiyama T."/>
            <person name="Hasebe M."/>
            <person name="Maruyama T."/>
            <person name="Minagawa J."/>
            <person name="Obokata J."/>
            <person name="Shigenobu S."/>
        </authorList>
    </citation>
    <scope>NUCLEOTIDE SEQUENCE [LARGE SCALE GENOMIC DNA]</scope>
</reference>